<evidence type="ECO:0000256" key="4">
    <source>
        <dbReference type="ARBA" id="ARBA00011529"/>
    </source>
</evidence>
<evidence type="ECO:0000256" key="1">
    <source>
        <dbReference type="ARBA" id="ARBA00002841"/>
    </source>
</evidence>
<evidence type="ECO:0000256" key="10">
    <source>
        <dbReference type="RuleBase" id="RU367119"/>
    </source>
</evidence>
<dbReference type="InterPro" id="IPR024370">
    <property type="entry name" value="PBP_domain"/>
</dbReference>
<reference evidence="12 13" key="1">
    <citation type="submission" date="2016-11" db="EMBL/GenBank/DDBJ databases">
        <authorList>
            <person name="Jaros S."/>
            <person name="Januszkiewicz K."/>
            <person name="Wedrychowicz H."/>
        </authorList>
    </citation>
    <scope>NUCLEOTIDE SEQUENCE [LARGE SCALE GENOMIC DNA]</scope>
    <source>
        <strain evidence="12 13">DSM 8605</strain>
    </source>
</reference>
<dbReference type="PANTHER" id="PTHR30570">
    <property type="entry name" value="PERIPLASMIC PHOSPHATE BINDING COMPONENT OF PHOSPHATE ABC TRANSPORTER"/>
    <property type="match status" value="1"/>
</dbReference>
<name>A0A1M5XGE6_9CLOT</name>
<keyword evidence="9 10" id="KW-0449">Lipoprotein</keyword>
<accession>A0A1M5XGE6</accession>
<dbReference type="PANTHER" id="PTHR30570:SF1">
    <property type="entry name" value="PHOSPHATE-BINDING PROTEIN PSTS"/>
    <property type="match status" value="1"/>
</dbReference>
<dbReference type="STRING" id="1121316.SAMN02745207_03631"/>
<gene>
    <name evidence="12" type="ORF">SAMN02745207_03631</name>
</gene>
<dbReference type="Pfam" id="PF12849">
    <property type="entry name" value="PBP_like_2"/>
    <property type="match status" value="1"/>
</dbReference>
<keyword evidence="6 10" id="KW-0592">Phosphate transport</keyword>
<dbReference type="PROSITE" id="PS51257">
    <property type="entry name" value="PROKAR_LIPOPROTEIN"/>
    <property type="match status" value="1"/>
</dbReference>
<protein>
    <recommendedName>
        <fullName evidence="10">Phosphate-binding protein</fullName>
    </recommendedName>
</protein>
<keyword evidence="13" id="KW-1185">Reference proteome</keyword>
<dbReference type="Gene3D" id="3.40.190.10">
    <property type="entry name" value="Periplasmic binding protein-like II"/>
    <property type="match status" value="2"/>
</dbReference>
<dbReference type="AlphaFoldDB" id="A0A1M5XGE6"/>
<dbReference type="SUPFAM" id="SSF53850">
    <property type="entry name" value="Periplasmic binding protein-like II"/>
    <property type="match status" value="1"/>
</dbReference>
<organism evidence="12 13">
    <name type="scientific">Clostridium grantii DSM 8605</name>
    <dbReference type="NCBI Taxonomy" id="1121316"/>
    <lineage>
        <taxon>Bacteria</taxon>
        <taxon>Bacillati</taxon>
        <taxon>Bacillota</taxon>
        <taxon>Clostridia</taxon>
        <taxon>Eubacteriales</taxon>
        <taxon>Clostridiaceae</taxon>
        <taxon>Clostridium</taxon>
    </lineage>
</organism>
<comment type="subunit">
    <text evidence="4 10">The complex is composed of two ATP-binding proteins (PstB), two transmembrane proteins (PstC and PstA) and a solute-binding protein (PstS).</text>
</comment>
<dbReference type="NCBIfam" id="TIGR02136">
    <property type="entry name" value="ptsS_2"/>
    <property type="match status" value="1"/>
</dbReference>
<comment type="similarity">
    <text evidence="3 10">Belongs to the PstS family.</text>
</comment>
<evidence type="ECO:0000256" key="5">
    <source>
        <dbReference type="ARBA" id="ARBA00022448"/>
    </source>
</evidence>
<sequence length="290" mass="30385">MKKRILSVILGISLVVALVGCGSNNATNNSTSNAGEESAVESKLEGTVAVVGSTSVQPLAQELADAFSEIEPGIQVDIQGVGSSAGVKAANEGTADIGTSSRELKEEEKGYGLTEHIIAYDGIAIVVSPNNTVEDLTTEQIAQIFKGEITNWSEVGGADADILVVSREDGSGTRGAFEELVKLLDENDASLVRADALIADGNGAVKANVASKENAIGYVSLEYLDDTLKAVKVDDVEVSVENIKAGTYKISRPFLMLTNGELNEATQAYLDFIMSDAGQEIVGEKLITVK</sequence>
<dbReference type="RefSeq" id="WP_073340329.1">
    <property type="nucleotide sequence ID" value="NZ_FQXM01000029.1"/>
</dbReference>
<comment type="function">
    <text evidence="1">Part of the ABC transporter complex PstSACB involved in phosphate import.</text>
</comment>
<evidence type="ECO:0000256" key="6">
    <source>
        <dbReference type="ARBA" id="ARBA00022592"/>
    </source>
</evidence>
<dbReference type="GO" id="GO:0042301">
    <property type="term" value="F:phosphate ion binding"/>
    <property type="evidence" value="ECO:0007669"/>
    <property type="project" value="UniProtKB-UniRule"/>
</dbReference>
<evidence type="ECO:0000256" key="7">
    <source>
        <dbReference type="ARBA" id="ARBA00022729"/>
    </source>
</evidence>
<proteinExistence type="inferred from homology"/>
<evidence type="ECO:0000313" key="12">
    <source>
        <dbReference type="EMBL" id="SHH98881.1"/>
    </source>
</evidence>
<dbReference type="Proteomes" id="UP000184447">
    <property type="component" value="Unassembled WGS sequence"/>
</dbReference>
<evidence type="ECO:0000256" key="3">
    <source>
        <dbReference type="ARBA" id="ARBA00008725"/>
    </source>
</evidence>
<evidence type="ECO:0000259" key="11">
    <source>
        <dbReference type="Pfam" id="PF12849"/>
    </source>
</evidence>
<keyword evidence="5 10" id="KW-0813">Transport</keyword>
<evidence type="ECO:0000256" key="8">
    <source>
        <dbReference type="ARBA" id="ARBA00023139"/>
    </source>
</evidence>
<feature type="chain" id="PRO_5039742019" description="Phosphate-binding protein" evidence="10">
    <location>
        <begin position="27"/>
        <end position="290"/>
    </location>
</feature>
<evidence type="ECO:0000256" key="9">
    <source>
        <dbReference type="ARBA" id="ARBA00023288"/>
    </source>
</evidence>
<dbReference type="OrthoDB" id="9790048at2"/>
<dbReference type="CDD" id="cd13653">
    <property type="entry name" value="PBP2_phosphate_like_1"/>
    <property type="match status" value="1"/>
</dbReference>
<keyword evidence="8 10" id="KW-0564">Palmitate</keyword>
<evidence type="ECO:0000313" key="13">
    <source>
        <dbReference type="Proteomes" id="UP000184447"/>
    </source>
</evidence>
<dbReference type="InterPro" id="IPR011862">
    <property type="entry name" value="Phos-bd"/>
</dbReference>
<dbReference type="EMBL" id="FQXM01000029">
    <property type="protein sequence ID" value="SHH98881.1"/>
    <property type="molecule type" value="Genomic_DNA"/>
</dbReference>
<comment type="function">
    <text evidence="10">Involved in the system for phosphate transport across the cytoplasmic membrane.</text>
</comment>
<evidence type="ECO:0000256" key="2">
    <source>
        <dbReference type="ARBA" id="ARBA00004193"/>
    </source>
</evidence>
<dbReference type="GO" id="GO:0006817">
    <property type="term" value="P:phosphate ion transport"/>
    <property type="evidence" value="ECO:0007669"/>
    <property type="project" value="UniProtKB-UniRule"/>
</dbReference>
<keyword evidence="10" id="KW-1003">Cell membrane</keyword>
<comment type="subcellular location">
    <subcellularLocation>
        <location evidence="2 10">Cell membrane</location>
        <topology evidence="2 10">Lipid-anchor</topology>
    </subcellularLocation>
</comment>
<dbReference type="GO" id="GO:0005886">
    <property type="term" value="C:plasma membrane"/>
    <property type="evidence" value="ECO:0007669"/>
    <property type="project" value="UniProtKB-SubCell"/>
</dbReference>
<feature type="domain" description="PBP" evidence="11">
    <location>
        <begin position="41"/>
        <end position="276"/>
    </location>
</feature>
<keyword evidence="10" id="KW-0472">Membrane</keyword>
<feature type="signal peptide" evidence="10">
    <location>
        <begin position="1"/>
        <end position="26"/>
    </location>
</feature>
<keyword evidence="7 10" id="KW-0732">Signal</keyword>
<dbReference type="InterPro" id="IPR050811">
    <property type="entry name" value="Phosphate_ABC_transporter"/>
</dbReference>